<dbReference type="InterPro" id="IPR024084">
    <property type="entry name" value="IsoPropMal-DH-like_dom"/>
</dbReference>
<evidence type="ECO:0000259" key="3">
    <source>
        <dbReference type="SMART" id="SM01329"/>
    </source>
</evidence>
<dbReference type="SMART" id="SM01329">
    <property type="entry name" value="Iso_dh"/>
    <property type="match status" value="1"/>
</dbReference>
<organism evidence="4">
    <name type="scientific">Thermogemmatispora argillosa</name>
    <dbReference type="NCBI Taxonomy" id="2045280"/>
    <lineage>
        <taxon>Bacteria</taxon>
        <taxon>Bacillati</taxon>
        <taxon>Chloroflexota</taxon>
        <taxon>Ktedonobacteria</taxon>
        <taxon>Thermogemmatisporales</taxon>
        <taxon>Thermogemmatisporaceae</taxon>
        <taxon>Thermogemmatispora</taxon>
    </lineage>
</organism>
<comment type="similarity">
    <text evidence="1">Belongs to the isocitrate and isopropylmalate dehydrogenases family.</text>
</comment>
<dbReference type="GO" id="GO:0006099">
    <property type="term" value="P:tricarboxylic acid cycle"/>
    <property type="evidence" value="ECO:0007669"/>
    <property type="project" value="TreeGrafter"/>
</dbReference>
<dbReference type="AlphaFoldDB" id="A0A455T7E3"/>
<evidence type="ECO:0000313" key="4">
    <source>
        <dbReference type="EMBL" id="BBH94804.1"/>
    </source>
</evidence>
<evidence type="ECO:0000256" key="1">
    <source>
        <dbReference type="ARBA" id="ARBA00007769"/>
    </source>
</evidence>
<feature type="domain" description="Isopropylmalate dehydrogenase-like" evidence="3">
    <location>
        <begin position="17"/>
        <end position="362"/>
    </location>
</feature>
<proteinExistence type="inferred from homology"/>
<gene>
    <name evidence="4" type="ORF">KTA_30030</name>
</gene>
<reference evidence="4" key="1">
    <citation type="submission" date="2018-12" db="EMBL/GenBank/DDBJ databases">
        <title>Novel natural products biosynthetic potential of the class Ktedonobacteria.</title>
        <authorList>
            <person name="Zheng Y."/>
            <person name="Saitou A."/>
            <person name="Wang C.M."/>
            <person name="Toyoda A."/>
            <person name="Minakuchi Y."/>
            <person name="Sekiguchi Y."/>
            <person name="Ueda K."/>
            <person name="Takano H."/>
            <person name="Sakai Y."/>
            <person name="Yokota A."/>
            <person name="Yabe S."/>
        </authorList>
    </citation>
    <scope>NUCLEOTIDE SEQUENCE</scope>
    <source>
        <strain evidence="4">A3-2</strain>
    </source>
</reference>
<keyword evidence="2" id="KW-0560">Oxidoreductase</keyword>
<dbReference type="SUPFAM" id="SSF53659">
    <property type="entry name" value="Isocitrate/Isopropylmalate dehydrogenase-like"/>
    <property type="match status" value="1"/>
</dbReference>
<name>A0A455T7E3_9CHLR</name>
<dbReference type="PANTHER" id="PTHR11835">
    <property type="entry name" value="DECARBOXYLATING DEHYDROGENASES-ISOCITRATE, ISOPROPYLMALATE, TARTRATE"/>
    <property type="match status" value="1"/>
</dbReference>
<dbReference type="GO" id="GO:0006102">
    <property type="term" value="P:isocitrate metabolic process"/>
    <property type="evidence" value="ECO:0007669"/>
    <property type="project" value="TreeGrafter"/>
</dbReference>
<dbReference type="PANTHER" id="PTHR11835:SF34">
    <property type="entry name" value="ISOCITRATE DEHYDROGENASE [NAD] SUBUNIT ALPHA, MITOCHONDRIAL"/>
    <property type="match status" value="1"/>
</dbReference>
<protein>
    <submittedName>
        <fullName evidence="4">3-isopropylmalate dehydrogenase</fullName>
    </submittedName>
</protein>
<dbReference type="Pfam" id="PF00180">
    <property type="entry name" value="Iso_dh"/>
    <property type="match status" value="1"/>
</dbReference>
<dbReference type="EMBL" id="AP019377">
    <property type="protein sequence ID" value="BBH94804.1"/>
    <property type="molecule type" value="Genomic_DNA"/>
</dbReference>
<dbReference type="Gene3D" id="3.40.718.10">
    <property type="entry name" value="Isopropylmalate Dehydrogenase"/>
    <property type="match status" value="1"/>
</dbReference>
<evidence type="ECO:0000256" key="2">
    <source>
        <dbReference type="ARBA" id="ARBA00023002"/>
    </source>
</evidence>
<sequence length="367" mass="40419">MSASIFRRKLAPGESDIICVVAGDDAAPEVVWPTVEVLRCLVPELRFVEGCSGREAEKRYGTAFPQETRELIDRAVCTLFGASGGPSRPVLWYLRWGKDTRVNVRPVRWQPGYRSPLREPERVDFVIVRDNLEGMYPPREGDLAELTALASSRSWWQPPPVERKGAYAVRICTDEQMAYVAQAACELALQRKAQGYAGRVTLGAKYSIQPRTDGRFREIVRETVGRYAELEYQEFLIDDLARRMVAVPESLDVVVLSNEHGDILADMAAGCIGGLGLAPSGCYGPTYAYFEPVHGSAPDLVGKGVINPTAMLLSGAMLLDYLGYEESAQRLREAIAEVYRRGQVLPPDQGGAATTAAFVEAVMRLLS</sequence>
<dbReference type="GO" id="GO:0004449">
    <property type="term" value="F:isocitrate dehydrogenase (NAD+) activity"/>
    <property type="evidence" value="ECO:0007669"/>
    <property type="project" value="TreeGrafter"/>
</dbReference>
<accession>A0A455T7E3</accession>